<dbReference type="RefSeq" id="WP_005431094.1">
    <property type="nucleotide sequence ID" value="NZ_CP117988.1"/>
</dbReference>
<dbReference type="PANTHER" id="PTHR45691:SF6">
    <property type="entry name" value="PROTEIN DIAPHANOUS"/>
    <property type="match status" value="1"/>
</dbReference>
<dbReference type="GO" id="GO:0005884">
    <property type="term" value="C:actin filament"/>
    <property type="evidence" value="ECO:0007669"/>
    <property type="project" value="TreeGrafter"/>
</dbReference>
<feature type="compositionally biased region" description="Pro residues" evidence="1">
    <location>
        <begin position="80"/>
        <end position="129"/>
    </location>
</feature>
<reference evidence="2" key="1">
    <citation type="submission" date="2023-02" db="EMBL/GenBank/DDBJ databases">
        <title>Isolation, identification, and genome analysis of Vibrio campbellii in the Penaeus vannamei larvae stage.</title>
        <authorList>
            <person name="Huang T."/>
            <person name="Zhang B."/>
        </authorList>
    </citation>
    <scope>NUCLEOTIDE SEQUENCE</scope>
    <source>
        <strain evidence="2">20220413_1</strain>
    </source>
</reference>
<gene>
    <name evidence="2" type="ORF">PUN50_06340</name>
</gene>
<dbReference type="EMBL" id="CP117988">
    <property type="protein sequence ID" value="WDG09492.1"/>
    <property type="molecule type" value="Genomic_DNA"/>
</dbReference>
<name>A0AAQ2XZ27_9VIBR</name>
<dbReference type="Proteomes" id="UP001219537">
    <property type="component" value="Chromosome 1"/>
</dbReference>
<proteinExistence type="predicted"/>
<evidence type="ECO:0000313" key="3">
    <source>
        <dbReference type="Proteomes" id="UP001219537"/>
    </source>
</evidence>
<feature type="region of interest" description="Disordered" evidence="1">
    <location>
        <begin position="1"/>
        <end position="136"/>
    </location>
</feature>
<accession>A0AAQ2XZ27</accession>
<dbReference type="AlphaFoldDB" id="A0AAQ2XZ27"/>
<sequence length="378" mass="41394">MPNLDELKSKTSTGGGYKPVDDTVKPPPKPPELEQTVQERLERQRRERKEELTYKAEDEERWAANRERAAQSSAATSSKPAPPPPPPPRMAPPPPPPPAGGMPPPPPPPMGGGAPPPPPGPGAPPPPPGAKKAAPVDDEKEFVPIVLSKPEMAGDKASETWKTEDYVDVDRLNAKISALFGIPNPGVKVESVSHEEMFNKIKAQPGYGNMEFNHEQLNVNPAAWTSPDGTIYMGTTAPDYSSGGKLDAAKIRSTIVHESLHASSCKHTGFQGPESLAVPNTNYDEYVTDYFAKQVYDELFPGAVYKTAYFTKNLGDRPMHWGGNLAKFMVDSGHTTEKELINAYFKTGKTPTLSGENLNKWKNYAKQDRNKLKYKEKK</sequence>
<dbReference type="PANTHER" id="PTHR45691">
    <property type="entry name" value="PROTEIN DIAPHANOUS"/>
    <property type="match status" value="1"/>
</dbReference>
<feature type="compositionally biased region" description="Basic and acidic residues" evidence="1">
    <location>
        <begin position="37"/>
        <end position="69"/>
    </location>
</feature>
<dbReference type="GO" id="GO:0030041">
    <property type="term" value="P:actin filament polymerization"/>
    <property type="evidence" value="ECO:0007669"/>
    <property type="project" value="TreeGrafter"/>
</dbReference>
<evidence type="ECO:0000313" key="2">
    <source>
        <dbReference type="EMBL" id="WDG09492.1"/>
    </source>
</evidence>
<dbReference type="InterPro" id="IPR051412">
    <property type="entry name" value="Formin_Homology_Diaphanous_sf"/>
</dbReference>
<protein>
    <submittedName>
        <fullName evidence="2">Toxin</fullName>
    </submittedName>
</protein>
<organism evidence="2 3">
    <name type="scientific">Vibrio campbellii</name>
    <dbReference type="NCBI Taxonomy" id="680"/>
    <lineage>
        <taxon>Bacteria</taxon>
        <taxon>Pseudomonadati</taxon>
        <taxon>Pseudomonadota</taxon>
        <taxon>Gammaproteobacteria</taxon>
        <taxon>Vibrionales</taxon>
        <taxon>Vibrionaceae</taxon>
        <taxon>Vibrio</taxon>
    </lineage>
</organism>
<evidence type="ECO:0000256" key="1">
    <source>
        <dbReference type="SAM" id="MobiDB-lite"/>
    </source>
</evidence>